<sequence>MMEQLLNGNFNEYIAILIFAFILIFSYTLNSLKIKLREKINFFHIYVVLIIVIIIIWKLWPDIWLQKIETITIIVLLIFFSIMPEGLSDKAIIKVGVFDGSFTKFKELAIENISSKKCTKIIFYLRTNASISMIIKEPPDTVKEFIMNNTTLKHLYKEK</sequence>
<comment type="caution">
    <text evidence="2">The sequence shown here is derived from an EMBL/GenBank/DDBJ whole genome shotgun (WGS) entry which is preliminary data.</text>
</comment>
<feature type="transmembrane region" description="Helical" evidence="1">
    <location>
        <begin position="63"/>
        <end position="83"/>
    </location>
</feature>
<feature type="transmembrane region" description="Helical" evidence="1">
    <location>
        <begin position="12"/>
        <end position="29"/>
    </location>
</feature>
<accession>A0AAP3M547</accession>
<protein>
    <submittedName>
        <fullName evidence="2">Uncharacterized protein</fullName>
    </submittedName>
</protein>
<dbReference type="EMBL" id="JAKHLF010000019">
    <property type="protein sequence ID" value="MCZ3845468.1"/>
    <property type="molecule type" value="Genomic_DNA"/>
</dbReference>
<evidence type="ECO:0000313" key="3">
    <source>
        <dbReference type="Proteomes" id="UP001213015"/>
    </source>
</evidence>
<gene>
    <name evidence="2" type="ORF">L2422_08200</name>
</gene>
<evidence type="ECO:0000313" key="2">
    <source>
        <dbReference type="EMBL" id="MCZ3845468.1"/>
    </source>
</evidence>
<proteinExistence type="predicted"/>
<feature type="transmembrane region" description="Helical" evidence="1">
    <location>
        <begin position="41"/>
        <end position="57"/>
    </location>
</feature>
<reference evidence="2" key="1">
    <citation type="submission" date="2022-01" db="EMBL/GenBank/DDBJ databases">
        <title>VMRC isolate genome collection.</title>
        <authorList>
            <person name="France M."/>
            <person name="Rutt L."/>
            <person name="Humphrys M."/>
            <person name="Ravel J."/>
        </authorList>
    </citation>
    <scope>NUCLEOTIDE SEQUENCE</scope>
    <source>
        <strain evidence="2">C0127B5</strain>
    </source>
</reference>
<dbReference type="AlphaFoldDB" id="A0AAP3M547"/>
<keyword evidence="1" id="KW-1133">Transmembrane helix</keyword>
<name>A0AAP3M547_9LACO</name>
<dbReference type="RefSeq" id="WP_167802346.1">
    <property type="nucleotide sequence ID" value="NZ_JAKEYK010000015.1"/>
</dbReference>
<keyword evidence="1" id="KW-0812">Transmembrane</keyword>
<keyword evidence="1" id="KW-0472">Membrane</keyword>
<evidence type="ECO:0000256" key="1">
    <source>
        <dbReference type="SAM" id="Phobius"/>
    </source>
</evidence>
<dbReference type="Proteomes" id="UP001213015">
    <property type="component" value="Unassembled WGS sequence"/>
</dbReference>
<organism evidence="2 3">
    <name type="scientific">Lactobacillus mulieris</name>
    <dbReference type="NCBI Taxonomy" id="2508708"/>
    <lineage>
        <taxon>Bacteria</taxon>
        <taxon>Bacillati</taxon>
        <taxon>Bacillota</taxon>
        <taxon>Bacilli</taxon>
        <taxon>Lactobacillales</taxon>
        <taxon>Lactobacillaceae</taxon>
        <taxon>Lactobacillus</taxon>
    </lineage>
</organism>